<dbReference type="EMBL" id="FXTA01000001">
    <property type="protein sequence ID" value="SMO36379.1"/>
    <property type="molecule type" value="Genomic_DNA"/>
</dbReference>
<dbReference type="EMBL" id="WKKG01000010">
    <property type="protein sequence ID" value="MRX69809.1"/>
    <property type="molecule type" value="Genomic_DNA"/>
</dbReference>
<dbReference type="OrthoDB" id="1363606at2"/>
<organism evidence="2 3">
    <name type="scientific">Flavobacterium resistens</name>
    <dbReference type="NCBI Taxonomy" id="443612"/>
    <lineage>
        <taxon>Bacteria</taxon>
        <taxon>Pseudomonadati</taxon>
        <taxon>Bacteroidota</taxon>
        <taxon>Flavobacteriia</taxon>
        <taxon>Flavobacteriales</taxon>
        <taxon>Flavobacteriaceae</taxon>
        <taxon>Flavobacterium</taxon>
    </lineage>
</organism>
<reference evidence="1 4" key="2">
    <citation type="submission" date="2019-11" db="EMBL/GenBank/DDBJ databases">
        <title>Flavobacterium resistens genome.</title>
        <authorList>
            <person name="Wilson V.M."/>
            <person name="Newman J.D."/>
        </authorList>
    </citation>
    <scope>NUCLEOTIDE SEQUENCE [LARGE SCALE GENOMIC DNA]</scope>
    <source>
        <strain evidence="1 4">DSM 19382</strain>
    </source>
</reference>
<evidence type="ECO:0000313" key="4">
    <source>
        <dbReference type="Proteomes" id="UP000468990"/>
    </source>
</evidence>
<name>A0A521ANH4_9FLAO</name>
<gene>
    <name evidence="1" type="ORF">GJU42_17700</name>
    <name evidence="2" type="ORF">SAMN06265349_101269</name>
</gene>
<proteinExistence type="predicted"/>
<dbReference type="Proteomes" id="UP000317289">
    <property type="component" value="Unassembled WGS sequence"/>
</dbReference>
<reference evidence="2 3" key="1">
    <citation type="submission" date="2017-05" db="EMBL/GenBank/DDBJ databases">
        <authorList>
            <person name="Varghese N."/>
            <person name="Submissions S."/>
        </authorList>
    </citation>
    <scope>NUCLEOTIDE SEQUENCE [LARGE SCALE GENOMIC DNA]</scope>
    <source>
        <strain evidence="2 3">DSM 19382</strain>
    </source>
</reference>
<accession>A0A521ANH4</accession>
<dbReference type="RefSeq" id="WP_142448900.1">
    <property type="nucleotide sequence ID" value="NZ_FXTA01000001.1"/>
</dbReference>
<dbReference type="AlphaFoldDB" id="A0A521ANH4"/>
<sequence>MKTAILSLLFFTGIMCQAQTKVISYKSHSGSKSSFAKAYRNNLFDLKHSNFGIVTVRIRRLDTIIAVNNSITLVKYRESIAEYNLHTKFEDLEKSDFIHKTDTISNNQILNKKNTVKFIKKSSPVLFDTPIDEVVFIGFKNN</sequence>
<dbReference type="Proteomes" id="UP000468990">
    <property type="component" value="Unassembled WGS sequence"/>
</dbReference>
<evidence type="ECO:0000313" key="1">
    <source>
        <dbReference type="EMBL" id="MRX69809.1"/>
    </source>
</evidence>
<keyword evidence="4" id="KW-1185">Reference proteome</keyword>
<evidence type="ECO:0000313" key="2">
    <source>
        <dbReference type="EMBL" id="SMO36379.1"/>
    </source>
</evidence>
<evidence type="ECO:0000313" key="3">
    <source>
        <dbReference type="Proteomes" id="UP000317289"/>
    </source>
</evidence>
<protein>
    <submittedName>
        <fullName evidence="2">Uncharacterized protein</fullName>
    </submittedName>
</protein>